<dbReference type="InterPro" id="IPR036852">
    <property type="entry name" value="Peptidase_S8/S53_dom_sf"/>
</dbReference>
<dbReference type="OMA" id="DTGNLCY"/>
<dbReference type="Pfam" id="PF00082">
    <property type="entry name" value="Peptidase_S8"/>
    <property type="match status" value="1"/>
</dbReference>
<dbReference type="Pfam" id="PF02225">
    <property type="entry name" value="PA"/>
    <property type="match status" value="1"/>
</dbReference>
<evidence type="ECO:0000313" key="12">
    <source>
        <dbReference type="EMBL" id="KAH9303995.1"/>
    </source>
</evidence>
<accession>A0AA38CPC1</accession>
<reference evidence="12 13" key="1">
    <citation type="journal article" date="2021" name="Nat. Plants">
        <title>The Taxus genome provides insights into paclitaxel biosynthesis.</title>
        <authorList>
            <person name="Xiong X."/>
            <person name="Gou J."/>
            <person name="Liao Q."/>
            <person name="Li Y."/>
            <person name="Zhou Q."/>
            <person name="Bi G."/>
            <person name="Li C."/>
            <person name="Du R."/>
            <person name="Wang X."/>
            <person name="Sun T."/>
            <person name="Guo L."/>
            <person name="Liang H."/>
            <person name="Lu P."/>
            <person name="Wu Y."/>
            <person name="Zhang Z."/>
            <person name="Ro D.K."/>
            <person name="Shang Y."/>
            <person name="Huang S."/>
            <person name="Yan J."/>
        </authorList>
    </citation>
    <scope>NUCLEOTIDE SEQUENCE [LARGE SCALE GENOMIC DNA]</scope>
    <source>
        <strain evidence="12">Ta-2019</strain>
    </source>
</reference>
<comment type="caution">
    <text evidence="12">The sequence shown here is derived from an EMBL/GenBank/DDBJ whole genome shotgun (WGS) entry which is preliminary data.</text>
</comment>
<dbReference type="InterPro" id="IPR034197">
    <property type="entry name" value="Peptidases_S8_3"/>
</dbReference>
<dbReference type="FunFam" id="3.40.50.200:FF:000006">
    <property type="entry name" value="Subtilisin-like protease SBT1.5"/>
    <property type="match status" value="1"/>
</dbReference>
<organism evidence="12 13">
    <name type="scientific">Taxus chinensis</name>
    <name type="common">Chinese yew</name>
    <name type="synonym">Taxus wallichiana var. chinensis</name>
    <dbReference type="NCBI Taxonomy" id="29808"/>
    <lineage>
        <taxon>Eukaryota</taxon>
        <taxon>Viridiplantae</taxon>
        <taxon>Streptophyta</taxon>
        <taxon>Embryophyta</taxon>
        <taxon>Tracheophyta</taxon>
        <taxon>Spermatophyta</taxon>
        <taxon>Pinopsida</taxon>
        <taxon>Pinidae</taxon>
        <taxon>Conifers II</taxon>
        <taxon>Cupressales</taxon>
        <taxon>Taxaceae</taxon>
        <taxon>Taxus</taxon>
    </lineage>
</organism>
<feature type="signal peptide" evidence="8">
    <location>
        <begin position="1"/>
        <end position="25"/>
    </location>
</feature>
<dbReference type="InterPro" id="IPR037045">
    <property type="entry name" value="S8pro/Inhibitor_I9_sf"/>
</dbReference>
<comment type="similarity">
    <text evidence="1 7">Belongs to the peptidase S8 family.</text>
</comment>
<dbReference type="InterPro" id="IPR003137">
    <property type="entry name" value="PA_domain"/>
</dbReference>
<dbReference type="Gene3D" id="3.30.70.80">
    <property type="entry name" value="Peptidase S8 propeptide/proteinase inhibitor I9"/>
    <property type="match status" value="1"/>
</dbReference>
<evidence type="ECO:0000259" key="10">
    <source>
        <dbReference type="Pfam" id="PF02225"/>
    </source>
</evidence>
<evidence type="ECO:0000313" key="13">
    <source>
        <dbReference type="Proteomes" id="UP000824469"/>
    </source>
</evidence>
<feature type="chain" id="PRO_5041346353" evidence="8">
    <location>
        <begin position="26"/>
        <end position="664"/>
    </location>
</feature>
<dbReference type="CDD" id="cd04852">
    <property type="entry name" value="Peptidases_S8_3"/>
    <property type="match status" value="1"/>
</dbReference>
<feature type="active site" description="Charge relay system" evidence="6 7">
    <location>
        <position position="214"/>
    </location>
</feature>
<dbReference type="InterPro" id="IPR045051">
    <property type="entry name" value="SBT"/>
</dbReference>
<evidence type="ECO:0000256" key="6">
    <source>
        <dbReference type="PIRSR" id="PIRSR615500-1"/>
    </source>
</evidence>
<sequence>MAPKSPLAAMLLIHLAVSVVCLGTAENDITSRKPHIVQIIKSMKPRHFTSHHDWYASMLDTISQSDEKLLLYTYGIVLHGFSAILSKVEAEAMERLEGCLAVIPCSLEKIDTTRSPDFLGLASSSGLWSEYSTYGEDVIVGMIDTGVWPESKSFNDQGLGPPQSRWKGECESGWMFDSSDCNNKIIGARYFFKAYQQFQNITLNETSPRDTNGHGTHTSSIAAGAAVPDSNYLGVANGIATGMAPQARLAIYKTCWAEGCYDADTVAAMEQAISDGVDIISISISSRDVPFYLSPRAIATYGAIKNGVFVSASAGNTGPSSSTLSNTEPWIITVGAASVDRDYPASLVLGNGQVFTGSSMYSAAFQFLAPLVYESTNEHSRRCLAGSLDPRAVMGKIVLCDGMRQVSEVARAGGVGMIVANEKLRGADQQVTDRYNLPSIHVSYTAGEEIKAYIDSTGNNATAALNITATTVVGNQITAPIVAAFSSRGKSEGYPHILKPDLIAPGMLILGAVGSGYQLLSGTSMACPHVSGIAELLKSIHPTWTPAAIKSALLTSSYTLDNAGQPIRDSYTMEAANPFAMGAGHVDPLAAVNPGLVYDIELQDYIDFLCNLNYTRQQIATLTHDYDSCTKSTSTLEAGDLNYPSFSVLFHSNGAAVQTKRRRV</sequence>
<gene>
    <name evidence="12" type="ORF">KI387_008399</name>
</gene>
<keyword evidence="2 7" id="KW-0645">Protease</keyword>
<dbReference type="PANTHER" id="PTHR10795">
    <property type="entry name" value="PROPROTEIN CONVERTASE SUBTILISIN/KEXIN"/>
    <property type="match status" value="1"/>
</dbReference>
<feature type="active site" description="Charge relay system" evidence="6 7">
    <location>
        <position position="144"/>
    </location>
</feature>
<evidence type="ECO:0000259" key="9">
    <source>
        <dbReference type="Pfam" id="PF00082"/>
    </source>
</evidence>
<evidence type="ECO:0000256" key="4">
    <source>
        <dbReference type="ARBA" id="ARBA00022801"/>
    </source>
</evidence>
<evidence type="ECO:0000256" key="2">
    <source>
        <dbReference type="ARBA" id="ARBA00022670"/>
    </source>
</evidence>
<evidence type="ECO:0000256" key="1">
    <source>
        <dbReference type="ARBA" id="ARBA00011073"/>
    </source>
</evidence>
<proteinExistence type="inferred from homology"/>
<dbReference type="AlphaFoldDB" id="A0AA38CPC1"/>
<name>A0AA38CPC1_TAXCH</name>
<feature type="non-terminal residue" evidence="12">
    <location>
        <position position="664"/>
    </location>
</feature>
<feature type="domain" description="Peptidase S8/S53" evidence="9">
    <location>
        <begin position="135"/>
        <end position="561"/>
    </location>
</feature>
<feature type="domain" description="PA" evidence="10">
    <location>
        <begin position="369"/>
        <end position="450"/>
    </location>
</feature>
<dbReference type="PROSITE" id="PS51892">
    <property type="entry name" value="SUBTILASE"/>
    <property type="match status" value="1"/>
</dbReference>
<feature type="active site" description="Charge relay system" evidence="6 7">
    <location>
        <position position="524"/>
    </location>
</feature>
<evidence type="ECO:0000256" key="7">
    <source>
        <dbReference type="PROSITE-ProRule" id="PRU01240"/>
    </source>
</evidence>
<dbReference type="Pfam" id="PF05922">
    <property type="entry name" value="Inhibitor_I9"/>
    <property type="match status" value="1"/>
</dbReference>
<evidence type="ECO:0000256" key="5">
    <source>
        <dbReference type="ARBA" id="ARBA00022825"/>
    </source>
</evidence>
<dbReference type="EMBL" id="JAHRHJ020000008">
    <property type="protein sequence ID" value="KAH9303995.1"/>
    <property type="molecule type" value="Genomic_DNA"/>
</dbReference>
<evidence type="ECO:0000259" key="11">
    <source>
        <dbReference type="Pfam" id="PF05922"/>
    </source>
</evidence>
<dbReference type="InterPro" id="IPR000209">
    <property type="entry name" value="Peptidase_S8/S53_dom"/>
</dbReference>
<dbReference type="Gene3D" id="3.40.50.200">
    <property type="entry name" value="Peptidase S8/S53 domain"/>
    <property type="match status" value="1"/>
</dbReference>
<feature type="domain" description="Inhibitor I9" evidence="11">
    <location>
        <begin position="35"/>
        <end position="104"/>
    </location>
</feature>
<evidence type="ECO:0000256" key="8">
    <source>
        <dbReference type="SAM" id="SignalP"/>
    </source>
</evidence>
<dbReference type="CDD" id="cd02120">
    <property type="entry name" value="PA_subtilisin_like"/>
    <property type="match status" value="1"/>
</dbReference>
<dbReference type="InterPro" id="IPR010259">
    <property type="entry name" value="S8pro/Inhibitor_I9"/>
</dbReference>
<dbReference type="Gene3D" id="2.60.40.2310">
    <property type="match status" value="1"/>
</dbReference>
<dbReference type="PRINTS" id="PR00723">
    <property type="entry name" value="SUBTILISIN"/>
</dbReference>
<dbReference type="GO" id="GO:0004252">
    <property type="term" value="F:serine-type endopeptidase activity"/>
    <property type="evidence" value="ECO:0007669"/>
    <property type="project" value="UniProtKB-UniRule"/>
</dbReference>
<keyword evidence="3 8" id="KW-0732">Signal</keyword>
<keyword evidence="5 7" id="KW-0720">Serine protease</keyword>
<evidence type="ECO:0000256" key="3">
    <source>
        <dbReference type="ARBA" id="ARBA00022729"/>
    </source>
</evidence>
<dbReference type="InterPro" id="IPR015500">
    <property type="entry name" value="Peptidase_S8_subtilisin-rel"/>
</dbReference>
<dbReference type="SUPFAM" id="SSF52743">
    <property type="entry name" value="Subtilisin-like"/>
    <property type="match status" value="1"/>
</dbReference>
<dbReference type="Proteomes" id="UP000824469">
    <property type="component" value="Unassembled WGS sequence"/>
</dbReference>
<keyword evidence="4 7" id="KW-0378">Hydrolase</keyword>
<dbReference type="Gene3D" id="3.50.30.30">
    <property type="match status" value="1"/>
</dbReference>
<protein>
    <submittedName>
        <fullName evidence="12">Uncharacterized protein</fullName>
    </submittedName>
</protein>
<dbReference type="InterPro" id="IPR023828">
    <property type="entry name" value="Peptidase_S8_Ser-AS"/>
</dbReference>
<dbReference type="GO" id="GO:0006508">
    <property type="term" value="P:proteolysis"/>
    <property type="evidence" value="ECO:0007669"/>
    <property type="project" value="UniProtKB-KW"/>
</dbReference>
<dbReference type="PROSITE" id="PS00138">
    <property type="entry name" value="SUBTILASE_SER"/>
    <property type="match status" value="1"/>
</dbReference>
<keyword evidence="13" id="KW-1185">Reference proteome</keyword>